<dbReference type="AlphaFoldDB" id="A0A1G6K5E5"/>
<keyword evidence="2" id="KW-1185">Reference proteome</keyword>
<proteinExistence type="predicted"/>
<gene>
    <name evidence="1" type="ORF">SAMN05216323_10237</name>
</gene>
<protein>
    <submittedName>
        <fullName evidence="1">Uncharacterized protein</fullName>
    </submittedName>
</protein>
<evidence type="ECO:0000313" key="2">
    <source>
        <dbReference type="Proteomes" id="UP000199452"/>
    </source>
</evidence>
<reference evidence="1 2" key="1">
    <citation type="submission" date="2016-09" db="EMBL/GenBank/DDBJ databases">
        <authorList>
            <person name="Capua I."/>
            <person name="De Benedictis P."/>
            <person name="Joannis T."/>
            <person name="Lombin L.H."/>
            <person name="Cattoli G."/>
        </authorList>
    </citation>
    <scope>NUCLEOTIDE SEQUENCE [LARGE SCALE GENOMIC DNA]</scope>
    <source>
        <strain evidence="1 2">A7P-90m</strain>
    </source>
</reference>
<dbReference type="Proteomes" id="UP000199452">
    <property type="component" value="Unassembled WGS sequence"/>
</dbReference>
<organism evidence="1 2">
    <name type="scientific">Williamwhitmania taraxaci</name>
    <dbReference type="NCBI Taxonomy" id="1640674"/>
    <lineage>
        <taxon>Bacteria</taxon>
        <taxon>Pseudomonadati</taxon>
        <taxon>Bacteroidota</taxon>
        <taxon>Bacteroidia</taxon>
        <taxon>Bacteroidales</taxon>
        <taxon>Williamwhitmaniaceae</taxon>
        <taxon>Williamwhitmania</taxon>
    </lineage>
</organism>
<sequence length="53" mass="6295">MTFQQEFKEILYLDCYQVLAYPLEQRNRYLFKGGMGSVNLLSFILACNRLRIS</sequence>
<name>A0A1G6K5E5_9BACT</name>
<dbReference type="EMBL" id="FMYP01000023">
    <property type="protein sequence ID" value="SDC25825.1"/>
    <property type="molecule type" value="Genomic_DNA"/>
</dbReference>
<dbReference type="STRING" id="1640674.SAMN05216323_10237"/>
<evidence type="ECO:0000313" key="1">
    <source>
        <dbReference type="EMBL" id="SDC25825.1"/>
    </source>
</evidence>
<accession>A0A1G6K5E5</accession>